<evidence type="ECO:0000256" key="1">
    <source>
        <dbReference type="SAM" id="MobiDB-lite"/>
    </source>
</evidence>
<gene>
    <name evidence="2" type="ORF">LLUT_LOCUS20532</name>
</gene>
<dbReference type="EMBL" id="CAXHTB010000014">
    <property type="protein sequence ID" value="CAL0319472.1"/>
    <property type="molecule type" value="Genomic_DNA"/>
</dbReference>
<evidence type="ECO:0000313" key="3">
    <source>
        <dbReference type="Proteomes" id="UP001497480"/>
    </source>
</evidence>
<dbReference type="AlphaFoldDB" id="A0AAV1XEA9"/>
<proteinExistence type="predicted"/>
<protein>
    <submittedName>
        <fullName evidence="2">Uncharacterized protein</fullName>
    </submittedName>
</protein>
<dbReference type="Proteomes" id="UP001497480">
    <property type="component" value="Unassembled WGS sequence"/>
</dbReference>
<organism evidence="2 3">
    <name type="scientific">Lupinus luteus</name>
    <name type="common">European yellow lupine</name>
    <dbReference type="NCBI Taxonomy" id="3873"/>
    <lineage>
        <taxon>Eukaryota</taxon>
        <taxon>Viridiplantae</taxon>
        <taxon>Streptophyta</taxon>
        <taxon>Embryophyta</taxon>
        <taxon>Tracheophyta</taxon>
        <taxon>Spermatophyta</taxon>
        <taxon>Magnoliopsida</taxon>
        <taxon>eudicotyledons</taxon>
        <taxon>Gunneridae</taxon>
        <taxon>Pentapetalae</taxon>
        <taxon>rosids</taxon>
        <taxon>fabids</taxon>
        <taxon>Fabales</taxon>
        <taxon>Fabaceae</taxon>
        <taxon>Papilionoideae</taxon>
        <taxon>50 kb inversion clade</taxon>
        <taxon>genistoids sensu lato</taxon>
        <taxon>core genistoids</taxon>
        <taxon>Genisteae</taxon>
        <taxon>Lupinus</taxon>
    </lineage>
</organism>
<sequence length="148" mass="16342">MRAGQSEETYKFALEVYDKSLAQVEAYLKELSCGKVGEVDKSILDNIGGAFRDIEEHCDNNTTNVRGIKIKERGRGKGGLRRSRCRGNGSTRFKSSLEKGKRNKKPQCSTSNAQINDGFVEGKHLVVSGVYDIGEEQNDALNDIGIKN</sequence>
<accession>A0AAV1XEA9</accession>
<name>A0AAV1XEA9_LUPLU</name>
<comment type="caution">
    <text evidence="2">The sequence shown here is derived from an EMBL/GenBank/DDBJ whole genome shotgun (WGS) entry which is preliminary data.</text>
</comment>
<feature type="compositionally biased region" description="Basic residues" evidence="1">
    <location>
        <begin position="76"/>
        <end position="85"/>
    </location>
</feature>
<keyword evidence="3" id="KW-1185">Reference proteome</keyword>
<feature type="region of interest" description="Disordered" evidence="1">
    <location>
        <begin position="71"/>
        <end position="113"/>
    </location>
</feature>
<evidence type="ECO:0000313" key="2">
    <source>
        <dbReference type="EMBL" id="CAL0319472.1"/>
    </source>
</evidence>
<reference evidence="2 3" key="1">
    <citation type="submission" date="2024-03" db="EMBL/GenBank/DDBJ databases">
        <authorList>
            <person name="Martinez-Hernandez J."/>
        </authorList>
    </citation>
    <scope>NUCLEOTIDE SEQUENCE [LARGE SCALE GENOMIC DNA]</scope>
</reference>